<feature type="chain" id="PRO_5041695408" description="G8 domain-containing protein" evidence="6">
    <location>
        <begin position="33"/>
        <end position="1301"/>
    </location>
</feature>
<evidence type="ECO:0000259" key="7">
    <source>
        <dbReference type="PROSITE" id="PS51484"/>
    </source>
</evidence>
<keyword evidence="4" id="KW-0325">Glycoprotein</keyword>
<sequence>MLNSSSPFVARWWLLALILLSLLMMSMSFVHAQTCPHQATGLIPFHTLAGANVLNGNVVISQQSVLLNASPSVRLRSITIQSGGSLIFDNVNLNLNVSFIRVESGAKFIMGSSTCPITSKIVITFFGPRVDASVHDLGLDPFDGSKLGSKGIAFLSGSRVEIFGQVTSTPRSWTQLAKSVNKGSKTIDLKQAVSGWSVGDSVVVASTDFGEVYDKAQVKNESLKWAAGVPLPDQSEERKIAQILNGGKTLVLNAPLNYFHYASNGRYGSVHAKMSAEVGLLSRKIVFQGDESSEVSQFGGHMIIRLVESFKVQGLEIRRFGQQGMMGRYSLHFHLLGNKAAKSPLGTDYFVKHCSIHHSYQRCIAVHDTNYVSIQNNVCFDAYGHAYFLEDGSEVGNEFISNLGIRAKPVAKELTDRILIPSDSDVSVFWITNPNNTFIGNHAVGGKFGFWFAMPTFPTGLSAKRYAPGSINPRSAPPKPFDQNVAHSSGGNGLHIDDMQRADGTSEQAGYSPSSGSALYTNFLAYKNRVWGVWARGTLRFHSLYLSDNRVAANTPPSGPTLIEDSIMVGESDNVGEYTFRPTVDKGNRTRPFLNPITTNRDIISGFQTYDNGGPNYLINVTFVNFTTTEFSYGGALSGLHNNFKHQTRNRYKSLKYINANEVILFPNPAPYDNHKGIAFMDVDGSTTGLLPGGWIVANESIMLFDKCIGVRDWNAHVCPLFGEGYAQLRVTNPNPTAMNVTGRDGVQHKELLNVYDRSVRMVVHDMLRDGSRVSQVKGGYAGGSFFLQSNLMTRGLYSIRWNYDTPTPNSLKFQLDSSVVGDWILLAVQYPPSTVFEVQFTQNGVETNMTRASSLATVMSDAKSYYYYDSTTEHLFLKVQNYYSRIGYREYFGAFGDFYSGGVISVDAKCPNNNCAPTKFGNPANAKTLYKTYLKEDVFVGRLEKCQQEQASGPLAPSSAAAQGTVFAFLDYAEHKLEFVVHHNVEPEILKSIEIGVGQAGQEVYSVVTPINRFATYTPARFGVNLSVEEWNALLKGLMFVKVTTTQNPEGHLRAQLYCSSTGTSTCKLPSLHSIAKPCDPPKLKVASQVLYVYQDYSSFVLEWSSGQYTYPGDISTIFNLNYTQAATCGSSAIHLRLRKGNAVINKIGTNRFNVDSSIYKYLEFFIKSTNNTGIPDLRLHFYYLNETSGKILEFSRVSMKDEYFQLYKIDELRMTRLRIPVADLGFLSTVQNIHRIMFILEEKAKTKEMIIDNIRFIGEPLADSTGRFITSSEVKKWGQVATCGVPLNPDYDPLGIRKL</sequence>
<feature type="region of interest" description="Disordered" evidence="5">
    <location>
        <begin position="468"/>
        <end position="514"/>
    </location>
</feature>
<dbReference type="PANTHER" id="PTHR46769:SF2">
    <property type="entry name" value="FIBROCYSTIN-L ISOFORM 2 PRECURSOR-RELATED"/>
    <property type="match status" value="1"/>
</dbReference>
<dbReference type="GeneID" id="68092933"/>
<feature type="signal peptide" evidence="6">
    <location>
        <begin position="1"/>
        <end position="32"/>
    </location>
</feature>
<keyword evidence="2" id="KW-1003">Cell membrane</keyword>
<dbReference type="PANTHER" id="PTHR46769">
    <property type="entry name" value="POLYCYSTIC KIDNEY AND HEPATIC DISEASE 1 (AUTOSOMAL RECESSIVE)-LIKE 1"/>
    <property type="match status" value="1"/>
</dbReference>
<dbReference type="Pfam" id="PF24606">
    <property type="entry name" value="CEMIP_beta-hel"/>
    <property type="match status" value="1"/>
</dbReference>
<protein>
    <recommendedName>
        <fullName evidence="7">G8 domain-containing protein</fullName>
    </recommendedName>
</protein>
<evidence type="ECO:0000313" key="9">
    <source>
        <dbReference type="Proteomes" id="UP000816034"/>
    </source>
</evidence>
<dbReference type="SMART" id="SM01225">
    <property type="entry name" value="G8"/>
    <property type="match status" value="1"/>
</dbReference>
<proteinExistence type="predicted"/>
<dbReference type="InterPro" id="IPR019316">
    <property type="entry name" value="G8_domain"/>
</dbReference>
<keyword evidence="9" id="KW-1185">Reference proteome</keyword>
<evidence type="ECO:0000256" key="5">
    <source>
        <dbReference type="SAM" id="MobiDB-lite"/>
    </source>
</evidence>
<dbReference type="Pfam" id="PF10162">
    <property type="entry name" value="G8"/>
    <property type="match status" value="1"/>
</dbReference>
<dbReference type="InterPro" id="IPR055400">
    <property type="entry name" value="CEMIP_X"/>
</dbReference>
<dbReference type="InterPro" id="IPR052387">
    <property type="entry name" value="Fibrocystin"/>
</dbReference>
<dbReference type="Pfam" id="PF24605">
    <property type="entry name" value="CEMIP_X"/>
    <property type="match status" value="1"/>
</dbReference>
<gene>
    <name evidence="8" type="ORF">C9374_000471</name>
</gene>
<evidence type="ECO:0000256" key="2">
    <source>
        <dbReference type="ARBA" id="ARBA00022475"/>
    </source>
</evidence>
<dbReference type="PROSITE" id="PS51484">
    <property type="entry name" value="G8"/>
    <property type="match status" value="1"/>
</dbReference>
<dbReference type="InterPro" id="IPR011050">
    <property type="entry name" value="Pectin_lyase_fold/virulence"/>
</dbReference>
<dbReference type="Proteomes" id="UP000816034">
    <property type="component" value="Unassembled WGS sequence"/>
</dbReference>
<evidence type="ECO:0000256" key="6">
    <source>
        <dbReference type="SAM" id="SignalP"/>
    </source>
</evidence>
<reference evidence="8 9" key="1">
    <citation type="journal article" date="2018" name="BMC Genomics">
        <title>The genome of Naegleria lovaniensis, the basis for a comparative approach to unravel pathogenicity factors of the human pathogenic amoeba N. fowleri.</title>
        <authorList>
            <person name="Liechti N."/>
            <person name="Schurch N."/>
            <person name="Bruggmann R."/>
            <person name="Wittwer M."/>
        </authorList>
    </citation>
    <scope>NUCLEOTIDE SEQUENCE [LARGE SCALE GENOMIC DNA]</scope>
    <source>
        <strain evidence="8 9">ATCC 30569</strain>
    </source>
</reference>
<organism evidence="8 9">
    <name type="scientific">Naegleria lovaniensis</name>
    <name type="common">Amoeba</name>
    <dbReference type="NCBI Taxonomy" id="51637"/>
    <lineage>
        <taxon>Eukaryota</taxon>
        <taxon>Discoba</taxon>
        <taxon>Heterolobosea</taxon>
        <taxon>Tetramitia</taxon>
        <taxon>Eutetramitia</taxon>
        <taxon>Vahlkampfiidae</taxon>
        <taxon>Naegleria</taxon>
    </lineage>
</organism>
<dbReference type="Pfam" id="PF07452">
    <property type="entry name" value="CHRD"/>
    <property type="match status" value="1"/>
</dbReference>
<comment type="caution">
    <text evidence="8">The sequence shown here is derived from an EMBL/GenBank/DDBJ whole genome shotgun (WGS) entry which is preliminary data.</text>
</comment>
<dbReference type="SUPFAM" id="SSF51126">
    <property type="entry name" value="Pectin lyase-like"/>
    <property type="match status" value="2"/>
</dbReference>
<dbReference type="InterPro" id="IPR055401">
    <property type="entry name" value="CEMIP_beta-hel_dom"/>
</dbReference>
<evidence type="ECO:0000256" key="4">
    <source>
        <dbReference type="ARBA" id="ARBA00023180"/>
    </source>
</evidence>
<evidence type="ECO:0000256" key="1">
    <source>
        <dbReference type="ARBA" id="ARBA00004236"/>
    </source>
</evidence>
<dbReference type="Gene3D" id="2.160.20.10">
    <property type="entry name" value="Single-stranded right-handed beta-helix, Pectin lyase-like"/>
    <property type="match status" value="1"/>
</dbReference>
<feature type="domain" description="G8" evidence="7">
    <location>
        <begin position="46"/>
        <end position="178"/>
    </location>
</feature>
<name>A0AA88GWH1_NAELO</name>
<evidence type="ECO:0000313" key="8">
    <source>
        <dbReference type="EMBL" id="KAG2388307.1"/>
    </source>
</evidence>
<keyword evidence="3 6" id="KW-0732">Signal</keyword>
<dbReference type="EMBL" id="PYSW02000010">
    <property type="protein sequence ID" value="KAG2388307.1"/>
    <property type="molecule type" value="Genomic_DNA"/>
</dbReference>
<dbReference type="InterPro" id="IPR012334">
    <property type="entry name" value="Pectin_lyas_fold"/>
</dbReference>
<comment type="subcellular location">
    <subcellularLocation>
        <location evidence="1">Cell membrane</location>
    </subcellularLocation>
</comment>
<dbReference type="InterPro" id="IPR010895">
    <property type="entry name" value="CHRD"/>
</dbReference>
<dbReference type="RefSeq" id="XP_044552299.1">
    <property type="nucleotide sequence ID" value="XM_044694379.1"/>
</dbReference>
<evidence type="ECO:0000256" key="3">
    <source>
        <dbReference type="ARBA" id="ARBA00022729"/>
    </source>
</evidence>
<accession>A0AA88GWH1</accession>
<keyword evidence="2" id="KW-0472">Membrane</keyword>
<feature type="compositionally biased region" description="Polar residues" evidence="5">
    <location>
        <begin position="503"/>
        <end position="514"/>
    </location>
</feature>
<dbReference type="GO" id="GO:0005886">
    <property type="term" value="C:plasma membrane"/>
    <property type="evidence" value="ECO:0007669"/>
    <property type="project" value="UniProtKB-SubCell"/>
</dbReference>